<evidence type="ECO:0000256" key="1">
    <source>
        <dbReference type="ARBA" id="ARBA00022962"/>
    </source>
</evidence>
<dbReference type="PROSITE" id="PS51278">
    <property type="entry name" value="GATASE_TYPE_2"/>
    <property type="match status" value="1"/>
</dbReference>
<dbReference type="Gene3D" id="3.60.20.10">
    <property type="entry name" value="Glutamine Phosphoribosylpyrophosphate, subunit 1, domain 1"/>
    <property type="match status" value="1"/>
</dbReference>
<dbReference type="Pfam" id="PF13230">
    <property type="entry name" value="GATase_4"/>
    <property type="match status" value="1"/>
</dbReference>
<evidence type="ECO:0000313" key="4">
    <source>
        <dbReference type="Proteomes" id="UP000053372"/>
    </source>
</evidence>
<dbReference type="EMBL" id="LMTZ01000060">
    <property type="protein sequence ID" value="KST68504.1"/>
    <property type="molecule type" value="Genomic_DNA"/>
</dbReference>
<dbReference type="InterPro" id="IPR029055">
    <property type="entry name" value="Ntn_hydrolases_N"/>
</dbReference>
<keyword evidence="3" id="KW-0808">Transferase</keyword>
<dbReference type="Proteomes" id="UP000053372">
    <property type="component" value="Unassembled WGS sequence"/>
</dbReference>
<feature type="domain" description="Glutamine amidotransferase type-2" evidence="2">
    <location>
        <begin position="2"/>
        <end position="261"/>
    </location>
</feature>
<evidence type="ECO:0000259" key="2">
    <source>
        <dbReference type="PROSITE" id="PS51278"/>
    </source>
</evidence>
<dbReference type="PANTHER" id="PTHR43187:SF1">
    <property type="entry name" value="GLUTAMINE AMIDOTRANSFERASE DUG3-RELATED"/>
    <property type="match status" value="1"/>
</dbReference>
<evidence type="ECO:0000313" key="3">
    <source>
        <dbReference type="EMBL" id="KST68504.1"/>
    </source>
</evidence>
<dbReference type="InterPro" id="IPR017932">
    <property type="entry name" value="GATase_2_dom"/>
</dbReference>
<reference evidence="3 4" key="1">
    <citation type="journal article" date="2015" name="Genome Announc.">
        <title>Draft Genome of the Euendolithic (true boring) Cyanobacterium Mastigocoleus testarum strain BC008.</title>
        <authorList>
            <person name="Guida B.S."/>
            <person name="Garcia-Pichel F."/>
        </authorList>
    </citation>
    <scope>NUCLEOTIDE SEQUENCE [LARGE SCALE GENOMIC DNA]</scope>
    <source>
        <strain evidence="3 4">BC008</strain>
    </source>
</reference>
<keyword evidence="4" id="KW-1185">Reference proteome</keyword>
<comment type="caution">
    <text evidence="3">The sequence shown here is derived from an EMBL/GenBank/DDBJ whole genome shotgun (WGS) entry which is preliminary data.</text>
</comment>
<protein>
    <submittedName>
        <fullName evidence="3">Glutamine amidotransferase</fullName>
    </submittedName>
</protein>
<proteinExistence type="predicted"/>
<organism evidence="3 4">
    <name type="scientific">Mastigocoleus testarum BC008</name>
    <dbReference type="NCBI Taxonomy" id="371196"/>
    <lineage>
        <taxon>Bacteria</taxon>
        <taxon>Bacillati</taxon>
        <taxon>Cyanobacteriota</taxon>
        <taxon>Cyanophyceae</taxon>
        <taxon>Nostocales</taxon>
        <taxon>Hapalosiphonaceae</taxon>
        <taxon>Mastigocoleus</taxon>
    </lineage>
</organism>
<gene>
    <name evidence="3" type="ORF">BC008_01145</name>
</gene>
<dbReference type="CDD" id="cd01908">
    <property type="entry name" value="YafJ"/>
    <property type="match status" value="1"/>
</dbReference>
<dbReference type="OrthoDB" id="9804310at2"/>
<name>A0A0V7ZVG1_9CYAN</name>
<dbReference type="PANTHER" id="PTHR43187">
    <property type="entry name" value="GLUTAMINE AMIDOTRANSFERASE DUG3-RELATED"/>
    <property type="match status" value="1"/>
</dbReference>
<dbReference type="InterPro" id="IPR026869">
    <property type="entry name" value="EgtC-like"/>
</dbReference>
<keyword evidence="1 3" id="KW-0315">Glutamine amidotransferase</keyword>
<dbReference type="AlphaFoldDB" id="A0A0V7ZVG1"/>
<sequence>MCRWLAYLGNPIYLEELIYKPKHSLIDQSLAARTSETTTNGDGFGVGWYGNRVTPGVYRNIQPAWNDNNLKDLAAQIASPLFLAHVRAATSTAVQQTNCHPFRYDKWLFVHNGVIDNFKHIKRDLALAIAPDLYPFIEGSTDSEIMFYLALTFGLADDPVNALEMMVGFIEQVSQDNGGTTSIQMTLGISEGKRLIAVRYSTIGQSRTLYCSKNWRACQELNPECDIFSENARLVVSEPLTDLTDDWEEVPESTAIIIQSDHTVTQSFQPRSFQ</sequence>
<dbReference type="InterPro" id="IPR052373">
    <property type="entry name" value="Gamma-glu_amide_hydrolase"/>
</dbReference>
<dbReference type="SUPFAM" id="SSF56235">
    <property type="entry name" value="N-terminal nucleophile aminohydrolases (Ntn hydrolases)"/>
    <property type="match status" value="1"/>
</dbReference>
<accession>A0A0V7ZVG1</accession>
<dbReference type="GO" id="GO:0016740">
    <property type="term" value="F:transferase activity"/>
    <property type="evidence" value="ECO:0007669"/>
    <property type="project" value="UniProtKB-KW"/>
</dbReference>